<accession>A0A402BE82</accession>
<dbReference type="Pfam" id="PF07336">
    <property type="entry name" value="ABATE"/>
    <property type="match status" value="1"/>
</dbReference>
<evidence type="ECO:0000259" key="1">
    <source>
        <dbReference type="Pfam" id="PF11706"/>
    </source>
</evidence>
<reference evidence="3" key="1">
    <citation type="submission" date="2018-12" db="EMBL/GenBank/DDBJ databases">
        <title>Tengunoibacter tsumagoiensis gen. nov., sp. nov., Dictyobacter kobayashii sp. nov., D. alpinus sp. nov., and D. joshuensis sp. nov. and description of Dictyobacteraceae fam. nov. within the order Ktedonobacterales isolated from Tengu-no-mugimeshi.</title>
        <authorList>
            <person name="Wang C.M."/>
            <person name="Zheng Y."/>
            <person name="Sakai Y."/>
            <person name="Toyoda A."/>
            <person name="Minakuchi Y."/>
            <person name="Abe K."/>
            <person name="Yokota A."/>
            <person name="Yabe S."/>
        </authorList>
    </citation>
    <scope>NUCLEOTIDE SEQUENCE [LARGE SCALE GENOMIC DNA]</scope>
    <source>
        <strain evidence="3">Uno16</strain>
    </source>
</reference>
<comment type="caution">
    <text evidence="2">The sequence shown here is derived from an EMBL/GenBank/DDBJ whole genome shotgun (WGS) entry which is preliminary data.</text>
</comment>
<dbReference type="Gene3D" id="1.10.3300.10">
    <property type="entry name" value="Jann2411-like domain"/>
    <property type="match status" value="1"/>
</dbReference>
<dbReference type="InterPro" id="IPR023286">
    <property type="entry name" value="ABATE_dom_sf"/>
</dbReference>
<keyword evidence="3" id="KW-1185">Reference proteome</keyword>
<dbReference type="AlphaFoldDB" id="A0A402BE82"/>
<feature type="domain" description="Zinc finger CGNR" evidence="1">
    <location>
        <begin position="138"/>
        <end position="180"/>
    </location>
</feature>
<dbReference type="Pfam" id="PF11706">
    <property type="entry name" value="zf-CGNR"/>
    <property type="match status" value="1"/>
</dbReference>
<name>A0A402BE82_9CHLR</name>
<sequence>MDMSWQVLINTDWHDYRGIAKDEDRLLKLLKPGWESLLQDWWNIEGLEQPKPEVIGALQQLRTLLQRITGDMIRGREIAKHDLDELNSYLKHAPSYLLLTHEEDFTLQRVPCSSDWTWLLGQIAASFATLLAKHDLTRVKQCSNPNCRWIYYDESNSKRRSWCDDDCANMMRVRRFRERHRLA</sequence>
<proteinExistence type="predicted"/>
<protein>
    <recommendedName>
        <fullName evidence="1">Zinc finger CGNR domain-containing protein</fullName>
    </recommendedName>
</protein>
<dbReference type="SUPFAM" id="SSF160904">
    <property type="entry name" value="Jann2411-like"/>
    <property type="match status" value="1"/>
</dbReference>
<dbReference type="InterPro" id="IPR010852">
    <property type="entry name" value="ABATE"/>
</dbReference>
<evidence type="ECO:0000313" key="3">
    <source>
        <dbReference type="Proteomes" id="UP000287171"/>
    </source>
</evidence>
<dbReference type="PANTHER" id="PTHR35525:SF3">
    <property type="entry name" value="BLL6575 PROTEIN"/>
    <property type="match status" value="1"/>
</dbReference>
<dbReference type="InterPro" id="IPR021005">
    <property type="entry name" value="Znf_CGNR"/>
</dbReference>
<evidence type="ECO:0000313" key="2">
    <source>
        <dbReference type="EMBL" id="GCE29708.1"/>
    </source>
</evidence>
<dbReference type="OrthoDB" id="163345at2"/>
<gene>
    <name evidence="2" type="ORF">KDA_51920</name>
</gene>
<dbReference type="RefSeq" id="WP_126629924.1">
    <property type="nucleotide sequence ID" value="NZ_BIFT01000002.1"/>
</dbReference>
<organism evidence="2 3">
    <name type="scientific">Dictyobacter alpinus</name>
    <dbReference type="NCBI Taxonomy" id="2014873"/>
    <lineage>
        <taxon>Bacteria</taxon>
        <taxon>Bacillati</taxon>
        <taxon>Chloroflexota</taxon>
        <taxon>Ktedonobacteria</taxon>
        <taxon>Ktedonobacterales</taxon>
        <taxon>Dictyobacteraceae</taxon>
        <taxon>Dictyobacter</taxon>
    </lineage>
</organism>
<dbReference type="PANTHER" id="PTHR35525">
    <property type="entry name" value="BLL6575 PROTEIN"/>
    <property type="match status" value="1"/>
</dbReference>
<dbReference type="EMBL" id="BIFT01000002">
    <property type="protein sequence ID" value="GCE29708.1"/>
    <property type="molecule type" value="Genomic_DNA"/>
</dbReference>
<dbReference type="Proteomes" id="UP000287171">
    <property type="component" value="Unassembled WGS sequence"/>
</dbReference>